<sequence>MSSQDDLDKLLTKLHNFHGGLHLPEHKQESLQHPIADAGLPQQLVIPLRQHIGRAAKATVKAGDKVLKGERIAEAEGAISAPVHAPTSGTVKAIEVHAIPHPAALPDTCIVIEPDGNDQWTEKPAAILDYLSASPDILLQRIHNSGIVGMGGAAFPSHAKLLYGLKRNLHTLIINGAECEPYITCDDILMQERADDIVTGIEIILHLLGLERCLIGIEDNKPDAIAAMQQAIKVTSLKRTRVIEIPTIYPSGGEKQLIQLMTGEEVPSDGLPADIGMVCHNVGTMAAVRDAVLDGRPLISRIVTISGEGISEPRNLHALIGTPISHLIQAAGGYTDKARQLVYGGPMMGISLPDDQVPLTKGGNCVLALSENEAPDPEKARACIRCGKCADVCPVKLLPQQLYWYSHAKDFDKVQDYNLFDCIECGCCTHVCPSNIQLVHYFRFAKTEIWKQEEEKRKADHARRRHEARTARLERIAAERKSRLRKKKEDLEQKKPAAGKADAGDPKKAAIEAAMKRVADKKKAAQEKQQ</sequence>
<comment type="subcellular location">
    <subcellularLocation>
        <location evidence="8">Cell inner membrane</location>
        <topology evidence="8">Peripheral membrane protein</topology>
    </subcellularLocation>
</comment>
<dbReference type="GO" id="GO:0051539">
    <property type="term" value="F:4 iron, 4 sulfur cluster binding"/>
    <property type="evidence" value="ECO:0007669"/>
    <property type="project" value="UniProtKB-KW"/>
</dbReference>
<dbReference type="NCBIfam" id="TIGR01945">
    <property type="entry name" value="rnfC"/>
    <property type="match status" value="1"/>
</dbReference>
<comment type="caution">
    <text evidence="11">The sequence shown here is derived from an EMBL/GenBank/DDBJ whole genome shotgun (WGS) entry which is preliminary data.</text>
</comment>
<dbReference type="PATRIC" id="fig|2340.3.peg.1944"/>
<gene>
    <name evidence="11" type="primary">rnfC1</name>
    <name evidence="8" type="synonym">rnfC</name>
    <name evidence="11" type="ORF">JV46_10800</name>
</gene>
<evidence type="ECO:0000256" key="2">
    <source>
        <dbReference type="ARBA" id="ARBA00022485"/>
    </source>
</evidence>
<dbReference type="GO" id="GO:0009055">
    <property type="term" value="F:electron transfer activity"/>
    <property type="evidence" value="ECO:0007669"/>
    <property type="project" value="InterPro"/>
</dbReference>
<accession>A0A0B0H555</accession>
<dbReference type="InterPro" id="IPR037225">
    <property type="entry name" value="Nuo51_FMN-bd_sf"/>
</dbReference>
<feature type="domain" description="4Fe-4S ferredoxin-type" evidence="10">
    <location>
        <begin position="373"/>
        <end position="403"/>
    </location>
</feature>
<keyword evidence="5 8" id="KW-0249">Electron transport</keyword>
<dbReference type="Pfam" id="PF12838">
    <property type="entry name" value="Fer4_7"/>
    <property type="match status" value="1"/>
</dbReference>
<evidence type="ECO:0000313" key="11">
    <source>
        <dbReference type="EMBL" id="KHF25323.1"/>
    </source>
</evidence>
<dbReference type="InterPro" id="IPR010208">
    <property type="entry name" value="Ion_transpt_RnfC/RsxC"/>
</dbReference>
<comment type="cofactor">
    <cofactor evidence="8">
        <name>[4Fe-4S] cluster</name>
        <dbReference type="ChEBI" id="CHEBI:49883"/>
    </cofactor>
    <text evidence="8">Binds 2 [4Fe-4S] clusters per subunit.</text>
</comment>
<feature type="binding site" evidence="8">
    <location>
        <position position="422"/>
    </location>
    <ligand>
        <name>[4Fe-4S] cluster</name>
        <dbReference type="ChEBI" id="CHEBI:49883"/>
        <label>2</label>
    </ligand>
</feature>
<dbReference type="InterPro" id="IPR019554">
    <property type="entry name" value="Soluble_ligand-bd"/>
</dbReference>
<protein>
    <recommendedName>
        <fullName evidence="8">Ion-translocating oxidoreductase complex subunit C</fullName>
        <ecNumber evidence="8">7.-.-.-</ecNumber>
    </recommendedName>
    <alternativeName>
        <fullName evidence="8">Rnf electron transport complex subunit C</fullName>
    </alternativeName>
</protein>
<feature type="binding site" evidence="8">
    <location>
        <position position="389"/>
    </location>
    <ligand>
        <name>[4Fe-4S] cluster</name>
        <dbReference type="ChEBI" id="CHEBI:49883"/>
        <label>1</label>
    </ligand>
</feature>
<evidence type="ECO:0000256" key="8">
    <source>
        <dbReference type="HAMAP-Rule" id="MF_00461"/>
    </source>
</evidence>
<feature type="binding site" evidence="8">
    <location>
        <position position="432"/>
    </location>
    <ligand>
        <name>[4Fe-4S] cluster</name>
        <dbReference type="ChEBI" id="CHEBI:49883"/>
        <label>1</label>
    </ligand>
</feature>
<dbReference type="GO" id="GO:0022900">
    <property type="term" value="P:electron transport chain"/>
    <property type="evidence" value="ECO:0007669"/>
    <property type="project" value="UniProtKB-UniRule"/>
</dbReference>
<dbReference type="AlphaFoldDB" id="A0A0B0H555"/>
<dbReference type="Gene3D" id="3.30.70.20">
    <property type="match status" value="1"/>
</dbReference>
<reference evidence="11 12" key="1">
    <citation type="journal article" date="2014" name="BMC Genomics">
        <title>The genome of the intracellular bacterium of the coastal bivalve, Solemya velum: a blueprint for thriving in and out of symbiosis.</title>
        <authorList>
            <person name="Dmytrenko O."/>
            <person name="Russell S.L."/>
            <person name="Loo W.T."/>
            <person name="Fontanez K.M."/>
            <person name="Liao L."/>
            <person name="Roeselers G."/>
            <person name="Sharma R."/>
            <person name="Stewart F.J."/>
            <person name="Newton I.L."/>
            <person name="Woyke T."/>
            <person name="Wu D."/>
            <person name="Lang J.M."/>
            <person name="Eisen J.A."/>
            <person name="Cavanaugh C.M."/>
        </authorList>
    </citation>
    <scope>NUCLEOTIDE SEQUENCE [LARGE SCALE GENOMIC DNA]</scope>
    <source>
        <strain evidence="11 12">WH</strain>
    </source>
</reference>
<comment type="function">
    <text evidence="8">Part of a membrane-bound complex that couples electron transfer with translocation of ions across the membrane.</text>
</comment>
<keyword evidence="8" id="KW-0472">Membrane</keyword>
<evidence type="ECO:0000256" key="5">
    <source>
        <dbReference type="ARBA" id="ARBA00022982"/>
    </source>
</evidence>
<feature type="binding site" evidence="8">
    <location>
        <position position="393"/>
    </location>
    <ligand>
        <name>[4Fe-4S] cluster</name>
        <dbReference type="ChEBI" id="CHEBI:49883"/>
        <label>2</label>
    </ligand>
</feature>
<dbReference type="Pfam" id="PF10531">
    <property type="entry name" value="SLBB"/>
    <property type="match status" value="1"/>
</dbReference>
<keyword evidence="8" id="KW-1278">Translocase</keyword>
<dbReference type="HAMAP" id="MF_00461">
    <property type="entry name" value="RsxC_RnfC"/>
    <property type="match status" value="1"/>
</dbReference>
<feature type="binding site" evidence="8">
    <location>
        <position position="425"/>
    </location>
    <ligand>
        <name>[4Fe-4S] cluster</name>
        <dbReference type="ChEBI" id="CHEBI:49883"/>
        <label>2</label>
    </ligand>
</feature>
<dbReference type="InterPro" id="IPR017896">
    <property type="entry name" value="4Fe4S_Fe-S-bd"/>
</dbReference>
<dbReference type="OrthoDB" id="9767754at2"/>
<evidence type="ECO:0000256" key="6">
    <source>
        <dbReference type="ARBA" id="ARBA00023004"/>
    </source>
</evidence>
<evidence type="ECO:0000256" key="7">
    <source>
        <dbReference type="ARBA" id="ARBA00023014"/>
    </source>
</evidence>
<dbReference type="PANTHER" id="PTHR43034:SF2">
    <property type="entry name" value="ION-TRANSLOCATING OXIDOREDUCTASE COMPLEX SUBUNIT C"/>
    <property type="match status" value="1"/>
</dbReference>
<evidence type="ECO:0000256" key="1">
    <source>
        <dbReference type="ARBA" id="ARBA00022448"/>
    </source>
</evidence>
<feature type="compositionally biased region" description="Basic and acidic residues" evidence="9">
    <location>
        <begin position="502"/>
        <end position="530"/>
    </location>
</feature>
<dbReference type="PANTHER" id="PTHR43034">
    <property type="entry name" value="ION-TRANSLOCATING OXIDOREDUCTASE COMPLEX SUBUNIT C"/>
    <property type="match status" value="1"/>
</dbReference>
<keyword evidence="8" id="KW-1003">Cell membrane</keyword>
<dbReference type="InterPro" id="IPR026902">
    <property type="entry name" value="RnfC_N"/>
</dbReference>
<dbReference type="Pfam" id="PF13375">
    <property type="entry name" value="RnfC_N"/>
    <property type="match status" value="1"/>
</dbReference>
<dbReference type="GO" id="GO:0046872">
    <property type="term" value="F:metal ion binding"/>
    <property type="evidence" value="ECO:0007669"/>
    <property type="project" value="UniProtKB-KW"/>
</dbReference>
<dbReference type="PROSITE" id="PS51379">
    <property type="entry name" value="4FE4S_FER_2"/>
    <property type="match status" value="2"/>
</dbReference>
<keyword evidence="8" id="KW-0997">Cell inner membrane</keyword>
<dbReference type="Pfam" id="PF01512">
    <property type="entry name" value="Complex1_51K"/>
    <property type="match status" value="1"/>
</dbReference>
<dbReference type="eggNOG" id="COG4656">
    <property type="taxonomic scope" value="Bacteria"/>
</dbReference>
<dbReference type="SUPFAM" id="SSF46548">
    <property type="entry name" value="alpha-helical ferredoxin"/>
    <property type="match status" value="1"/>
</dbReference>
<feature type="binding site" evidence="8">
    <location>
        <position position="386"/>
    </location>
    <ligand>
        <name>[4Fe-4S] cluster</name>
        <dbReference type="ChEBI" id="CHEBI:49883"/>
        <label>1</label>
    </ligand>
</feature>
<feature type="domain" description="4Fe-4S ferredoxin-type" evidence="10">
    <location>
        <begin position="413"/>
        <end position="441"/>
    </location>
</feature>
<evidence type="ECO:0000313" key="12">
    <source>
        <dbReference type="Proteomes" id="UP000030856"/>
    </source>
</evidence>
<dbReference type="EMBL" id="JRAA01000002">
    <property type="protein sequence ID" value="KHF25323.1"/>
    <property type="molecule type" value="Genomic_DNA"/>
</dbReference>
<name>A0A0B0H555_SOVGS</name>
<keyword evidence="4 8" id="KW-0677">Repeat</keyword>
<keyword evidence="1 8" id="KW-0813">Transport</keyword>
<evidence type="ECO:0000256" key="4">
    <source>
        <dbReference type="ARBA" id="ARBA00022737"/>
    </source>
</evidence>
<dbReference type="Proteomes" id="UP000030856">
    <property type="component" value="Unassembled WGS sequence"/>
</dbReference>
<evidence type="ECO:0000259" key="10">
    <source>
        <dbReference type="PROSITE" id="PS51379"/>
    </source>
</evidence>
<dbReference type="GO" id="GO:0005886">
    <property type="term" value="C:plasma membrane"/>
    <property type="evidence" value="ECO:0007669"/>
    <property type="project" value="UniProtKB-SubCell"/>
</dbReference>
<keyword evidence="3 8" id="KW-0479">Metal-binding</keyword>
<keyword evidence="6 8" id="KW-0408">Iron</keyword>
<dbReference type="InterPro" id="IPR011538">
    <property type="entry name" value="Nuo51_FMN-bd"/>
</dbReference>
<dbReference type="PROSITE" id="PS00198">
    <property type="entry name" value="4FE4S_FER_1"/>
    <property type="match status" value="1"/>
</dbReference>
<keyword evidence="2 8" id="KW-0004">4Fe-4S</keyword>
<comment type="subunit">
    <text evidence="8">The complex is composed of six subunits: RnfA, RnfB, RnfC, RnfD, RnfE and RnfG.</text>
</comment>
<feature type="compositionally biased region" description="Basic and acidic residues" evidence="9">
    <location>
        <begin position="475"/>
        <end position="495"/>
    </location>
</feature>
<evidence type="ECO:0000256" key="9">
    <source>
        <dbReference type="SAM" id="MobiDB-lite"/>
    </source>
</evidence>
<feature type="binding site" evidence="8">
    <location>
        <position position="428"/>
    </location>
    <ligand>
        <name>[4Fe-4S] cluster</name>
        <dbReference type="ChEBI" id="CHEBI:49883"/>
        <label>2</label>
    </ligand>
</feature>
<dbReference type="SUPFAM" id="SSF142019">
    <property type="entry name" value="Nqo1 FMN-binding domain-like"/>
    <property type="match status" value="1"/>
</dbReference>
<dbReference type="NCBIfam" id="NF003454">
    <property type="entry name" value="PRK05035.1"/>
    <property type="match status" value="1"/>
</dbReference>
<comment type="similarity">
    <text evidence="8">Belongs to the 4Fe4S bacterial-type ferredoxin family. RnfC subfamily.</text>
</comment>
<evidence type="ECO:0000256" key="3">
    <source>
        <dbReference type="ARBA" id="ARBA00022723"/>
    </source>
</evidence>
<dbReference type="EC" id="7.-.-.-" evidence="8"/>
<dbReference type="RefSeq" id="WP_052132242.1">
    <property type="nucleotide sequence ID" value="NZ_JRAA01000002.1"/>
</dbReference>
<dbReference type="Gene3D" id="3.40.50.11540">
    <property type="entry name" value="NADH-ubiquinone oxidoreductase 51kDa subunit"/>
    <property type="match status" value="1"/>
</dbReference>
<dbReference type="InterPro" id="IPR017900">
    <property type="entry name" value="4Fe4S_Fe_S_CS"/>
</dbReference>
<feature type="binding site" evidence="8">
    <location>
        <position position="383"/>
    </location>
    <ligand>
        <name>[4Fe-4S] cluster</name>
        <dbReference type="ChEBI" id="CHEBI:49883"/>
        <label>1</label>
    </ligand>
</feature>
<feature type="region of interest" description="Disordered" evidence="9">
    <location>
        <begin position="475"/>
        <end position="530"/>
    </location>
</feature>
<keyword evidence="12" id="KW-1185">Reference proteome</keyword>
<keyword evidence="7 8" id="KW-0411">Iron-sulfur</keyword>
<organism evidence="11 12">
    <name type="scientific">Solemya velum gill symbiont</name>
    <dbReference type="NCBI Taxonomy" id="2340"/>
    <lineage>
        <taxon>Bacteria</taxon>
        <taxon>Pseudomonadati</taxon>
        <taxon>Pseudomonadota</taxon>
        <taxon>Gammaproteobacteria</taxon>
        <taxon>sulfur-oxidizing symbionts</taxon>
    </lineage>
</organism>
<dbReference type="STRING" id="2340.JV46_10800"/>
<proteinExistence type="inferred from homology"/>